<organism evidence="1 2">
    <name type="scientific">Saccharothrix texasensis</name>
    <dbReference type="NCBI Taxonomy" id="103734"/>
    <lineage>
        <taxon>Bacteria</taxon>
        <taxon>Bacillati</taxon>
        <taxon>Actinomycetota</taxon>
        <taxon>Actinomycetes</taxon>
        <taxon>Pseudonocardiales</taxon>
        <taxon>Pseudonocardiaceae</taxon>
        <taxon>Saccharothrix</taxon>
    </lineage>
</organism>
<name>A0A3N1H1D7_9PSEU</name>
<comment type="caution">
    <text evidence="1">The sequence shown here is derived from an EMBL/GenBank/DDBJ whole genome shotgun (WGS) entry which is preliminary data.</text>
</comment>
<evidence type="ECO:0000313" key="1">
    <source>
        <dbReference type="EMBL" id="ROP36304.1"/>
    </source>
</evidence>
<dbReference type="EMBL" id="RJKM01000001">
    <property type="protein sequence ID" value="ROP36304.1"/>
    <property type="molecule type" value="Genomic_DNA"/>
</dbReference>
<keyword evidence="2" id="KW-1185">Reference proteome</keyword>
<reference evidence="1 2" key="1">
    <citation type="submission" date="2018-11" db="EMBL/GenBank/DDBJ databases">
        <title>Sequencing the genomes of 1000 actinobacteria strains.</title>
        <authorList>
            <person name="Klenk H.-P."/>
        </authorList>
    </citation>
    <scope>NUCLEOTIDE SEQUENCE [LARGE SCALE GENOMIC DNA]</scope>
    <source>
        <strain evidence="1 2">DSM 44231</strain>
    </source>
</reference>
<gene>
    <name evidence="1" type="ORF">EDD40_1569</name>
</gene>
<sequence length="76" mass="8020">MPTPLSPSAGSSPENPITVQCMDAMGRPRTTEVFVRDGRVVVVQPSPGTAVYDWHGAAEMGSAVDQLRKQLPGGAR</sequence>
<protein>
    <submittedName>
        <fullName evidence="1">Uncharacterized protein</fullName>
    </submittedName>
</protein>
<dbReference type="Proteomes" id="UP000268727">
    <property type="component" value="Unassembled WGS sequence"/>
</dbReference>
<accession>A0A3N1H1D7</accession>
<dbReference type="AlphaFoldDB" id="A0A3N1H1D7"/>
<evidence type="ECO:0000313" key="2">
    <source>
        <dbReference type="Proteomes" id="UP000268727"/>
    </source>
</evidence>
<proteinExistence type="predicted"/>